<dbReference type="EMBL" id="JAUEPR010000023">
    <property type="protein sequence ID" value="KAK0475423.1"/>
    <property type="molecule type" value="Genomic_DNA"/>
</dbReference>
<gene>
    <name evidence="2" type="ORF">IW261DRAFT_477925</name>
</gene>
<accession>A0AA39U6L4</accession>
<dbReference type="Pfam" id="PF12937">
    <property type="entry name" value="F-box-like"/>
    <property type="match status" value="1"/>
</dbReference>
<dbReference type="InterPro" id="IPR001810">
    <property type="entry name" value="F-box_dom"/>
</dbReference>
<reference evidence="2" key="1">
    <citation type="submission" date="2023-06" db="EMBL/GenBank/DDBJ databases">
        <authorList>
            <consortium name="Lawrence Berkeley National Laboratory"/>
            <person name="Ahrendt S."/>
            <person name="Sahu N."/>
            <person name="Indic B."/>
            <person name="Wong-Bajracharya J."/>
            <person name="Merenyi Z."/>
            <person name="Ke H.-M."/>
            <person name="Monk M."/>
            <person name="Kocsube S."/>
            <person name="Drula E."/>
            <person name="Lipzen A."/>
            <person name="Balint B."/>
            <person name="Henrissat B."/>
            <person name="Andreopoulos B."/>
            <person name="Martin F.M."/>
            <person name="Harder C.B."/>
            <person name="Rigling D."/>
            <person name="Ford K.L."/>
            <person name="Foster G.D."/>
            <person name="Pangilinan J."/>
            <person name="Papanicolaou A."/>
            <person name="Barry K."/>
            <person name="LaButti K."/>
            <person name="Viragh M."/>
            <person name="Koriabine M."/>
            <person name="Yan M."/>
            <person name="Riley R."/>
            <person name="Champramary S."/>
            <person name="Plett K.L."/>
            <person name="Tsai I.J."/>
            <person name="Slot J."/>
            <person name="Sipos G."/>
            <person name="Plett J."/>
            <person name="Nagy L.G."/>
            <person name="Grigoriev I.V."/>
        </authorList>
    </citation>
    <scope>NUCLEOTIDE SEQUENCE</scope>
    <source>
        <strain evidence="2">ICMP 16352</strain>
    </source>
</reference>
<dbReference type="SUPFAM" id="SSF52047">
    <property type="entry name" value="RNI-like"/>
    <property type="match status" value="1"/>
</dbReference>
<sequence length="619" mass="70103">MTETPLNWSPCTGCTCSNHSLPSFDFPPDRHTLSPNLAGLTSSNDTPSETEEATLREAIVSCEAKIREIDTEEAQLTQFVADMQSYISLAEKNANTLRQERRAISDAVTERKHLLNPVRRLPTEILLRIFRLTIVFPIPRSNSVEGDEEGWNFYPPENTLCKIEGVCKQWYEVVLSFPELWPFPNISITDRNFGDDAQGMVYAHRLGLQLDRSRNQLLSLSIWNDVVHSSFTKLPAVITAILSTISFRVESLHLYLPVEMFADIPSFLLCLPSLTELCLHPTDPGAIDVYRGIDLFVCPNLRLLHVVDVMMPLRSFHLPWTQISTFTSDSGYYQQQSCSISPLSALQIMRRSLVLEECHMRFEVEEFEEQWTGEVFPVVCPSLRTLSLASWGFEDHLPLKQLAERIKLPVLSNLRVACRESYYGRESIETFTAICGLIERSGPPQITTLYFNHGCVLEDDVLRVLRMCPSLEDIRLTDVDEGAVGDQALLLLTLGVDGVVPVVPRLHTFHLSGNTSFSMQTFVDMVESRWILADVQSPPARRLGEVNLCQFLRAEDEADEDKVERISVLSALDVYKVQGLNISRSGRQLFVEVLISLCHVVLHHCRTRNCYTIEKVSVQ</sequence>
<keyword evidence="3" id="KW-1185">Reference proteome</keyword>
<proteinExistence type="predicted"/>
<feature type="domain" description="F-box" evidence="1">
    <location>
        <begin position="119"/>
        <end position="181"/>
    </location>
</feature>
<dbReference type="AlphaFoldDB" id="A0AA39U6L4"/>
<name>A0AA39U6L4_9AGAR</name>
<organism evidence="2 3">
    <name type="scientific">Armillaria novae-zelandiae</name>
    <dbReference type="NCBI Taxonomy" id="153914"/>
    <lineage>
        <taxon>Eukaryota</taxon>
        <taxon>Fungi</taxon>
        <taxon>Dikarya</taxon>
        <taxon>Basidiomycota</taxon>
        <taxon>Agaricomycotina</taxon>
        <taxon>Agaricomycetes</taxon>
        <taxon>Agaricomycetidae</taxon>
        <taxon>Agaricales</taxon>
        <taxon>Marasmiineae</taxon>
        <taxon>Physalacriaceae</taxon>
        <taxon>Armillaria</taxon>
    </lineage>
</organism>
<protein>
    <recommendedName>
        <fullName evidence="1">F-box domain-containing protein</fullName>
    </recommendedName>
</protein>
<comment type="caution">
    <text evidence="2">The sequence shown here is derived from an EMBL/GenBank/DDBJ whole genome shotgun (WGS) entry which is preliminary data.</text>
</comment>
<dbReference type="InterPro" id="IPR032675">
    <property type="entry name" value="LRR_dom_sf"/>
</dbReference>
<dbReference type="Gene3D" id="1.20.1280.50">
    <property type="match status" value="1"/>
</dbReference>
<dbReference type="Proteomes" id="UP001175227">
    <property type="component" value="Unassembled WGS sequence"/>
</dbReference>
<evidence type="ECO:0000259" key="1">
    <source>
        <dbReference type="Pfam" id="PF12937"/>
    </source>
</evidence>
<evidence type="ECO:0000313" key="2">
    <source>
        <dbReference type="EMBL" id="KAK0475423.1"/>
    </source>
</evidence>
<evidence type="ECO:0000313" key="3">
    <source>
        <dbReference type="Proteomes" id="UP001175227"/>
    </source>
</evidence>
<dbReference type="Gene3D" id="3.80.10.10">
    <property type="entry name" value="Ribonuclease Inhibitor"/>
    <property type="match status" value="1"/>
</dbReference>